<dbReference type="InterPro" id="IPR006311">
    <property type="entry name" value="TAT_signal"/>
</dbReference>
<proteinExistence type="predicted"/>
<reference evidence="2 3" key="1">
    <citation type="submission" date="2021-06" db="EMBL/GenBank/DDBJ databases">
        <title>50 bacteria genomes isolated from Dapeng, Shenzhen, China.</title>
        <authorList>
            <person name="Zheng W."/>
            <person name="Yu S."/>
            <person name="Huang Y."/>
        </authorList>
    </citation>
    <scope>NUCLEOTIDE SEQUENCE [LARGE SCALE GENOMIC DNA]</scope>
    <source>
        <strain evidence="2 3">DP1N14-2</strain>
    </source>
</reference>
<organism evidence="2 3">
    <name type="scientific">Leisingera daeponensis</name>
    <dbReference type="NCBI Taxonomy" id="405746"/>
    <lineage>
        <taxon>Bacteria</taxon>
        <taxon>Pseudomonadati</taxon>
        <taxon>Pseudomonadota</taxon>
        <taxon>Alphaproteobacteria</taxon>
        <taxon>Rhodobacterales</taxon>
        <taxon>Roseobacteraceae</taxon>
        <taxon>Leisingera</taxon>
    </lineage>
</organism>
<comment type="caution">
    <text evidence="2">The sequence shown here is derived from an EMBL/GenBank/DDBJ whole genome shotgun (WGS) entry which is preliminary data.</text>
</comment>
<dbReference type="PANTHER" id="PTHR31377">
    <property type="entry name" value="AGMATINE DEIMINASE-RELATED"/>
    <property type="match status" value="1"/>
</dbReference>
<keyword evidence="3" id="KW-1185">Reference proteome</keyword>
<accession>A0ABS7N9M9</accession>
<dbReference type="SUPFAM" id="SSF55909">
    <property type="entry name" value="Pentein"/>
    <property type="match status" value="1"/>
</dbReference>
<dbReference type="PROSITE" id="PS51318">
    <property type="entry name" value="TAT"/>
    <property type="match status" value="1"/>
</dbReference>
<keyword evidence="1" id="KW-0378">Hydrolase</keyword>
<sequence length="362" mass="39112">MRTAVINRRRFLAGSMAGAAGAGALSIAGGPGMAQDGCRVPPEEAPHQLTFMQWPVTPEVYGTGRYRRQVQNQIARIANTVAAFEPVIMLAAPEDHARARRKLSGSVELWDIPADDLWCRDSGPLFGRGGNGKLSVRQLNFNGWGRYNLPNDERIAARVAERLGLPLFDSGITGEAGGAEADGHGLLMANESSWVNSNRNPGLGRTEIEVALLAAYGADRLIWGKGVKGQDVTDDHIDGLARFTGDSRVLMMLAETPVTDDPFDASARQLQRRLLDAGLQVDTLPWPEAGRIRDPDSQCSYVNFYVCNGGVIAPQSGDKRTDALATEALRRHYPGRELVMLDTDLLAELGGGIHCATQQMPA</sequence>
<dbReference type="Pfam" id="PF04371">
    <property type="entry name" value="PAD_porph"/>
    <property type="match status" value="1"/>
</dbReference>
<evidence type="ECO:0000313" key="3">
    <source>
        <dbReference type="Proteomes" id="UP000766629"/>
    </source>
</evidence>
<dbReference type="EMBL" id="JAHVJA010000001">
    <property type="protein sequence ID" value="MBY6137907.1"/>
    <property type="molecule type" value="Genomic_DNA"/>
</dbReference>
<gene>
    <name evidence="2" type="ORF">KUV26_00480</name>
</gene>
<dbReference type="PANTHER" id="PTHR31377:SF0">
    <property type="entry name" value="AGMATINE DEIMINASE-RELATED"/>
    <property type="match status" value="1"/>
</dbReference>
<evidence type="ECO:0000256" key="1">
    <source>
        <dbReference type="ARBA" id="ARBA00022801"/>
    </source>
</evidence>
<protein>
    <submittedName>
        <fullName evidence="2">Agmatine deiminase family protein</fullName>
    </submittedName>
</protein>
<dbReference type="Gene3D" id="3.75.10.10">
    <property type="entry name" value="L-arginine/glycine Amidinotransferase, Chain A"/>
    <property type="match status" value="1"/>
</dbReference>
<dbReference type="InterPro" id="IPR007466">
    <property type="entry name" value="Peptidyl-Arg-deiminase_porph"/>
</dbReference>
<evidence type="ECO:0000313" key="2">
    <source>
        <dbReference type="EMBL" id="MBY6137907.1"/>
    </source>
</evidence>
<name>A0ABS7N9M9_9RHOB</name>
<dbReference type="Proteomes" id="UP000766629">
    <property type="component" value="Unassembled WGS sequence"/>
</dbReference>